<feature type="chain" id="PRO_5002998287" description="Thiol-activated cytolysin" evidence="1">
    <location>
        <begin position="22"/>
        <end position="371"/>
    </location>
</feature>
<sequence length="371" mass="41716">MKSMKLIANAACALFVGILAASCNNNDTPDGPNKGDMKRVEFKTLKDVVESETPTGNIQGDKREYLQVVRKQQTLDPAELIQSRVEIFPGSVLRGGALLNDEYTPLVLKEPKEITLSMTLQGKGLKVQTATLPIMSQVRQKVNDLVNENRENIDYENVPTYLTYTSHEVDTEESFNKTFRTHLKVNVLAGLIKANFNYKWSKNTSNNKKYVLVKVRQLFYSINVDPVTAEDWGTFVKPGEYEPVYVSSVDYGRVANLLIQTEESAEEVKRMINASISFALKKFGGEAGASYEKEMKRLFKEKKVQIMIAGGPLSMGKDITTYEEFINFLKKPDASDLVQSAAPIGYTLRSAIDGREIEIKTTYTESRKIFK</sequence>
<dbReference type="InterPro" id="IPR001869">
    <property type="entry name" value="Thiol_cytolysin"/>
</dbReference>
<dbReference type="EMBL" id="ACIJ02000016">
    <property type="protein sequence ID" value="EEX72462.1"/>
    <property type="molecule type" value="Genomic_DNA"/>
</dbReference>
<gene>
    <name evidence="2" type="ORF">GCWU000325_00925</name>
</gene>
<dbReference type="GO" id="GO:0015485">
    <property type="term" value="F:cholesterol binding"/>
    <property type="evidence" value="ECO:0007669"/>
    <property type="project" value="InterPro"/>
</dbReference>
<dbReference type="HOGENOM" id="CLU_743331_0_0_10"/>
<dbReference type="Proteomes" id="UP000003460">
    <property type="component" value="Unassembled WGS sequence"/>
</dbReference>
<dbReference type="PROSITE" id="PS51257">
    <property type="entry name" value="PROKAR_LIPOPROTEIN"/>
    <property type="match status" value="1"/>
</dbReference>
<evidence type="ECO:0000256" key="1">
    <source>
        <dbReference type="SAM" id="SignalP"/>
    </source>
</evidence>
<dbReference type="STRING" id="626522.GCWU000325_00925"/>
<evidence type="ECO:0008006" key="4">
    <source>
        <dbReference type="Google" id="ProtNLM"/>
    </source>
</evidence>
<proteinExistence type="predicted"/>
<dbReference type="InterPro" id="IPR036363">
    <property type="entry name" value="Thiol_cytolysin_ab_sf"/>
</dbReference>
<evidence type="ECO:0000313" key="3">
    <source>
        <dbReference type="Proteomes" id="UP000003460"/>
    </source>
</evidence>
<dbReference type="Gene3D" id="3.40.30.40">
    <property type="entry name" value="Perfringolysin"/>
    <property type="match status" value="1"/>
</dbReference>
<dbReference type="AlphaFoldDB" id="C9LFE3"/>
<protein>
    <recommendedName>
        <fullName evidence="4">Thiol-activated cytolysin</fullName>
    </recommendedName>
</protein>
<evidence type="ECO:0000313" key="2">
    <source>
        <dbReference type="EMBL" id="EEX72462.1"/>
    </source>
</evidence>
<dbReference type="eggNOG" id="ENOG502ZBFE">
    <property type="taxonomic scope" value="Bacteria"/>
</dbReference>
<reference evidence="2" key="1">
    <citation type="submission" date="2009-09" db="EMBL/GenBank/DDBJ databases">
        <authorList>
            <person name="Weinstock G."/>
            <person name="Sodergren E."/>
            <person name="Clifton S."/>
            <person name="Fulton L."/>
            <person name="Fulton B."/>
            <person name="Courtney L."/>
            <person name="Fronick C."/>
            <person name="Harrison M."/>
            <person name="Strong C."/>
            <person name="Farmer C."/>
            <person name="Delahaunty K."/>
            <person name="Markovic C."/>
            <person name="Hall O."/>
            <person name="Minx P."/>
            <person name="Tomlinson C."/>
            <person name="Mitreva M."/>
            <person name="Nelson J."/>
            <person name="Hou S."/>
            <person name="Wollam A."/>
            <person name="Pepin K.H."/>
            <person name="Johnson M."/>
            <person name="Bhonagiri V."/>
            <person name="Nash W.E."/>
            <person name="Warren W."/>
            <person name="Chinwalla A."/>
            <person name="Mardis E.R."/>
            <person name="Wilson R.K."/>
        </authorList>
    </citation>
    <scope>NUCLEOTIDE SEQUENCE [LARGE SCALE GENOMIC DNA]</scope>
    <source>
        <strain evidence="2">ATCC 51259</strain>
    </source>
</reference>
<dbReference type="OrthoDB" id="662759at2"/>
<dbReference type="Gene3D" id="3.90.840.10">
    <property type="entry name" value="Thiol-activated cytolysin superfamily/Thiol-activated cytolysin, alpha-beta domain"/>
    <property type="match status" value="1"/>
</dbReference>
<comment type="caution">
    <text evidence="2">The sequence shown here is derived from an EMBL/GenBank/DDBJ whole genome shotgun (WGS) entry which is preliminary data.</text>
</comment>
<dbReference type="SUPFAM" id="SSF56978">
    <property type="entry name" value="Perfringolysin"/>
    <property type="match status" value="1"/>
</dbReference>
<feature type="signal peptide" evidence="1">
    <location>
        <begin position="1"/>
        <end position="21"/>
    </location>
</feature>
<keyword evidence="1" id="KW-0732">Signal</keyword>
<dbReference type="Pfam" id="PF01289">
    <property type="entry name" value="Thiol_cytolysin"/>
    <property type="match status" value="1"/>
</dbReference>
<name>C9LFE3_9BACT</name>
<organism evidence="2 3">
    <name type="scientific">Alloprevotella tannerae ATCC 51259</name>
    <dbReference type="NCBI Taxonomy" id="626522"/>
    <lineage>
        <taxon>Bacteria</taxon>
        <taxon>Pseudomonadati</taxon>
        <taxon>Bacteroidota</taxon>
        <taxon>Bacteroidia</taxon>
        <taxon>Bacteroidales</taxon>
        <taxon>Prevotellaceae</taxon>
        <taxon>Alloprevotella</taxon>
    </lineage>
</organism>
<keyword evidence="3" id="KW-1185">Reference proteome</keyword>
<accession>C9LFE3</accession>
<dbReference type="InterPro" id="IPR036359">
    <property type="entry name" value="Thiol_cytolysin_sf"/>
</dbReference>